<name>A0A382MG17_9ZZZZ</name>
<dbReference type="InterPro" id="IPR002549">
    <property type="entry name" value="AI-2E-like"/>
</dbReference>
<evidence type="ECO:0000256" key="2">
    <source>
        <dbReference type="ARBA" id="ARBA00009773"/>
    </source>
</evidence>
<keyword evidence="4 6" id="KW-1133">Transmembrane helix</keyword>
<feature type="non-terminal residue" evidence="7">
    <location>
        <position position="76"/>
    </location>
</feature>
<dbReference type="Pfam" id="PF01594">
    <property type="entry name" value="AI-2E_transport"/>
    <property type="match status" value="1"/>
</dbReference>
<gene>
    <name evidence="7" type="ORF">METZ01_LOCUS300683</name>
</gene>
<comment type="similarity">
    <text evidence="2">Belongs to the autoinducer-2 exporter (AI-2E) (TC 2.A.86) family.</text>
</comment>
<organism evidence="7">
    <name type="scientific">marine metagenome</name>
    <dbReference type="NCBI Taxonomy" id="408172"/>
    <lineage>
        <taxon>unclassified sequences</taxon>
        <taxon>metagenomes</taxon>
        <taxon>ecological metagenomes</taxon>
    </lineage>
</organism>
<evidence type="ECO:0000313" key="7">
    <source>
        <dbReference type="EMBL" id="SVC47829.1"/>
    </source>
</evidence>
<evidence type="ECO:0000256" key="4">
    <source>
        <dbReference type="ARBA" id="ARBA00022989"/>
    </source>
</evidence>
<comment type="subcellular location">
    <subcellularLocation>
        <location evidence="1">Membrane</location>
        <topology evidence="1">Multi-pass membrane protein</topology>
    </subcellularLocation>
</comment>
<protein>
    <recommendedName>
        <fullName evidence="8">AI-2E family transporter</fullName>
    </recommendedName>
</protein>
<reference evidence="7" key="1">
    <citation type="submission" date="2018-05" db="EMBL/GenBank/DDBJ databases">
        <authorList>
            <person name="Lanie J.A."/>
            <person name="Ng W.-L."/>
            <person name="Kazmierczak K.M."/>
            <person name="Andrzejewski T.M."/>
            <person name="Davidsen T.M."/>
            <person name="Wayne K.J."/>
            <person name="Tettelin H."/>
            <person name="Glass J.I."/>
            <person name="Rusch D."/>
            <person name="Podicherti R."/>
            <person name="Tsui H.-C.T."/>
            <person name="Winkler M.E."/>
        </authorList>
    </citation>
    <scope>NUCLEOTIDE SEQUENCE</scope>
</reference>
<feature type="transmembrane region" description="Helical" evidence="6">
    <location>
        <begin position="56"/>
        <end position="75"/>
    </location>
</feature>
<keyword evidence="3 6" id="KW-0812">Transmembrane</keyword>
<evidence type="ECO:0000256" key="6">
    <source>
        <dbReference type="SAM" id="Phobius"/>
    </source>
</evidence>
<accession>A0A382MG17</accession>
<evidence type="ECO:0000256" key="3">
    <source>
        <dbReference type="ARBA" id="ARBA00022692"/>
    </source>
</evidence>
<evidence type="ECO:0000256" key="5">
    <source>
        <dbReference type="ARBA" id="ARBA00023136"/>
    </source>
</evidence>
<dbReference type="AlphaFoldDB" id="A0A382MG17"/>
<evidence type="ECO:0000256" key="1">
    <source>
        <dbReference type="ARBA" id="ARBA00004141"/>
    </source>
</evidence>
<feature type="transmembrane region" description="Helical" evidence="6">
    <location>
        <begin position="9"/>
        <end position="36"/>
    </location>
</feature>
<dbReference type="EMBL" id="UINC01093419">
    <property type="protein sequence ID" value="SVC47829.1"/>
    <property type="molecule type" value="Genomic_DNA"/>
</dbReference>
<dbReference type="GO" id="GO:0016020">
    <property type="term" value="C:membrane"/>
    <property type="evidence" value="ECO:0007669"/>
    <property type="project" value="UniProtKB-SubCell"/>
</dbReference>
<proteinExistence type="inferred from homology"/>
<keyword evidence="5 6" id="KW-0472">Membrane</keyword>
<sequence>MNMSLRTNWLITIVLAGWLIWLLAPVLTPFVAAALLAYIGDPLADRLERFKLPRTIAVVVVFMLTFLGLGLLVLLV</sequence>
<evidence type="ECO:0008006" key="8">
    <source>
        <dbReference type="Google" id="ProtNLM"/>
    </source>
</evidence>